<dbReference type="HOGENOM" id="CLU_3316341_0_0_5"/>
<dbReference type="EMBL" id="AALY01000001">
    <property type="protein sequence ID" value="EAP77393.1"/>
    <property type="molecule type" value="Genomic_DNA"/>
</dbReference>
<dbReference type="Proteomes" id="UP000005954">
    <property type="component" value="Unassembled WGS sequence"/>
</dbReference>
<proteinExistence type="predicted"/>
<comment type="caution">
    <text evidence="1">The sequence shown here is derived from an EMBL/GenBank/DDBJ whole genome shotgun (WGS) entry which is preliminary data.</text>
</comment>
<organism evidence="1 2">
    <name type="scientific">Roseovarius nubinhibens (strain ATCC BAA-591 / DSM 15170 / ISM)</name>
    <dbReference type="NCBI Taxonomy" id="89187"/>
    <lineage>
        <taxon>Bacteria</taxon>
        <taxon>Pseudomonadati</taxon>
        <taxon>Pseudomonadota</taxon>
        <taxon>Alphaproteobacteria</taxon>
        <taxon>Rhodobacterales</taxon>
        <taxon>Roseobacteraceae</taxon>
        <taxon>Roseovarius</taxon>
    </lineage>
</organism>
<reference evidence="1 2" key="1">
    <citation type="submission" date="2005-12" db="EMBL/GenBank/DDBJ databases">
        <authorList>
            <person name="Moran M.A."/>
            <person name="Ferriera S."/>
            <person name="Johnson J."/>
            <person name="Kravitz S."/>
            <person name="Halpern A."/>
            <person name="Remington K."/>
            <person name="Beeson K."/>
            <person name="Tran B."/>
            <person name="Rogers Y.-H."/>
            <person name="Friedman R."/>
            <person name="Venter J.C."/>
        </authorList>
    </citation>
    <scope>NUCLEOTIDE SEQUENCE [LARGE SCALE GENOMIC DNA]</scope>
    <source>
        <strain evidence="2">ATCC BAA-591 / DSM 15170 / ISM</strain>
    </source>
</reference>
<evidence type="ECO:0000313" key="1">
    <source>
        <dbReference type="EMBL" id="EAP77393.1"/>
    </source>
</evidence>
<keyword evidence="2" id="KW-1185">Reference proteome</keyword>
<accession>A3SJ62</accession>
<gene>
    <name evidence="1" type="ORF">ISM_03850</name>
</gene>
<dbReference type="AlphaFoldDB" id="A3SJ62"/>
<name>A3SJ62_ROSNI</name>
<evidence type="ECO:0000313" key="2">
    <source>
        <dbReference type="Proteomes" id="UP000005954"/>
    </source>
</evidence>
<protein>
    <submittedName>
        <fullName evidence="1">Uncharacterized protein</fullName>
    </submittedName>
</protein>
<sequence length="39" mass="4266">MVSLVELLLATAAAAGNTASRDRLRTIEDIRSANHHYID</sequence>